<feature type="region of interest" description="Disordered" evidence="1">
    <location>
        <begin position="122"/>
        <end position="187"/>
    </location>
</feature>
<dbReference type="InterPro" id="IPR044851">
    <property type="entry name" value="Wax_synthase"/>
</dbReference>
<keyword evidence="2" id="KW-0472">Membrane</keyword>
<feature type="transmembrane region" description="Helical" evidence="2">
    <location>
        <begin position="60"/>
        <end position="81"/>
    </location>
</feature>
<gene>
    <name evidence="3" type="ORF">GPECTOR_4g660</name>
</gene>
<feature type="region of interest" description="Disordered" evidence="1">
    <location>
        <begin position="286"/>
        <end position="308"/>
    </location>
</feature>
<dbReference type="Proteomes" id="UP000075714">
    <property type="component" value="Unassembled WGS sequence"/>
</dbReference>
<dbReference type="PANTHER" id="PTHR31595">
    <property type="entry name" value="LONG-CHAIN-ALCOHOL O-FATTY-ACYLTRANSFERASE 3-RELATED"/>
    <property type="match status" value="1"/>
</dbReference>
<feature type="compositionally biased region" description="Acidic residues" evidence="1">
    <location>
        <begin position="136"/>
        <end position="148"/>
    </location>
</feature>
<reference evidence="4" key="1">
    <citation type="journal article" date="2016" name="Nat. Commun.">
        <title>The Gonium pectorale genome demonstrates co-option of cell cycle regulation during the evolution of multicellularity.</title>
        <authorList>
            <person name="Hanschen E.R."/>
            <person name="Marriage T.N."/>
            <person name="Ferris P.J."/>
            <person name="Hamaji T."/>
            <person name="Toyoda A."/>
            <person name="Fujiyama A."/>
            <person name="Neme R."/>
            <person name="Noguchi H."/>
            <person name="Minakuchi Y."/>
            <person name="Suzuki M."/>
            <person name="Kawai-Toyooka H."/>
            <person name="Smith D.R."/>
            <person name="Sparks H."/>
            <person name="Anderson J."/>
            <person name="Bakaric R."/>
            <person name="Luria V."/>
            <person name="Karger A."/>
            <person name="Kirschner M.W."/>
            <person name="Durand P.M."/>
            <person name="Michod R.E."/>
            <person name="Nozaki H."/>
            <person name="Olson B.J."/>
        </authorList>
    </citation>
    <scope>NUCLEOTIDE SEQUENCE [LARGE SCALE GENOMIC DNA]</scope>
    <source>
        <strain evidence="4">NIES-2863</strain>
    </source>
</reference>
<dbReference type="OrthoDB" id="1077582at2759"/>
<evidence type="ECO:0008006" key="5">
    <source>
        <dbReference type="Google" id="ProtNLM"/>
    </source>
</evidence>
<evidence type="ECO:0000256" key="1">
    <source>
        <dbReference type="SAM" id="MobiDB-lite"/>
    </source>
</evidence>
<feature type="transmembrane region" description="Helical" evidence="2">
    <location>
        <begin position="315"/>
        <end position="337"/>
    </location>
</feature>
<feature type="region of interest" description="Disordered" evidence="1">
    <location>
        <begin position="213"/>
        <end position="268"/>
    </location>
</feature>
<comment type="caution">
    <text evidence="3">The sequence shown here is derived from an EMBL/GenBank/DDBJ whole genome shotgun (WGS) entry which is preliminary data.</text>
</comment>
<protein>
    <recommendedName>
        <fullName evidence="5">Wax synthase domain-containing protein</fullName>
    </recommendedName>
</protein>
<feature type="compositionally biased region" description="Low complexity" evidence="1">
    <location>
        <begin position="286"/>
        <end position="300"/>
    </location>
</feature>
<evidence type="ECO:0000313" key="3">
    <source>
        <dbReference type="EMBL" id="KXZ54595.1"/>
    </source>
</evidence>
<dbReference type="EMBL" id="LSYV01000005">
    <property type="protein sequence ID" value="KXZ54595.1"/>
    <property type="molecule type" value="Genomic_DNA"/>
</dbReference>
<keyword evidence="4" id="KW-1185">Reference proteome</keyword>
<keyword evidence="2" id="KW-1133">Transmembrane helix</keyword>
<feature type="compositionally biased region" description="Polar residues" evidence="1">
    <location>
        <begin position="213"/>
        <end position="237"/>
    </location>
</feature>
<organism evidence="3 4">
    <name type="scientific">Gonium pectorale</name>
    <name type="common">Green alga</name>
    <dbReference type="NCBI Taxonomy" id="33097"/>
    <lineage>
        <taxon>Eukaryota</taxon>
        <taxon>Viridiplantae</taxon>
        <taxon>Chlorophyta</taxon>
        <taxon>core chlorophytes</taxon>
        <taxon>Chlorophyceae</taxon>
        <taxon>CS clade</taxon>
        <taxon>Chlamydomonadales</taxon>
        <taxon>Volvocaceae</taxon>
        <taxon>Gonium</taxon>
    </lineage>
</organism>
<dbReference type="AlphaFoldDB" id="A0A150GXQ5"/>
<dbReference type="PANTHER" id="PTHR31595:SF57">
    <property type="entry name" value="OS04G0481900 PROTEIN"/>
    <property type="match status" value="1"/>
</dbReference>
<name>A0A150GXQ5_GONPE</name>
<proteinExistence type="predicted"/>
<evidence type="ECO:0000313" key="4">
    <source>
        <dbReference type="Proteomes" id="UP000075714"/>
    </source>
</evidence>
<dbReference type="GO" id="GO:0006629">
    <property type="term" value="P:lipid metabolic process"/>
    <property type="evidence" value="ECO:0007669"/>
    <property type="project" value="InterPro"/>
</dbReference>
<sequence>MFAQRGRINVAFSKDRSTIVTAKLRSGWRKLAIFVVLVVLSLTAFHAPDIRDRVAADAPALALLLAWAKGLSYFMAGVALMHEVDGIATSFADLWGRRWNITMSSVLRAAFYDPAVEGGEPPSPALSAHSLPDVGSDCETEAEADIDADGAAVTPFKSNGVRRRGSAPLQPSPPPSPPASVGAAATGAVVPSRSMSGLSSSWAPSDCGSLASRVSGTGSGNAPSTTSSLRHCNNSYGDVSARSSGNGSAGGTVHDGSGGADDKHDPSRMLQPRAADADLVGKAAAPAGSGVAAGGRAAEASGGGGGRRPSKLRRFLAMLLVFVVSGAWHELVCFTMTRQTSGGSWFLLFVLQAFVLMAESELRKLARAAGFKMPPTAARLLTHGLFLLELCLLWYPPMVKTGMVGDMVRKCDRLATSAGAVAAQARSYLGAVAAVGGLA</sequence>
<dbReference type="GO" id="GO:0008374">
    <property type="term" value="F:O-acyltransferase activity"/>
    <property type="evidence" value="ECO:0007669"/>
    <property type="project" value="InterPro"/>
</dbReference>
<keyword evidence="2" id="KW-0812">Transmembrane</keyword>
<accession>A0A150GXQ5</accession>
<feature type="transmembrane region" description="Helical" evidence="2">
    <location>
        <begin position="343"/>
        <end position="359"/>
    </location>
</feature>
<feature type="transmembrane region" description="Helical" evidence="2">
    <location>
        <begin position="31"/>
        <end position="48"/>
    </location>
</feature>
<evidence type="ECO:0000256" key="2">
    <source>
        <dbReference type="SAM" id="Phobius"/>
    </source>
</evidence>
<feature type="transmembrane region" description="Helical" evidence="2">
    <location>
        <begin position="380"/>
        <end position="397"/>
    </location>
</feature>